<sequence>MGQAGPLPKQPQVGCKCKLARKLLEPLMRSATVNKKSVKLGTLRERRRRNLVRQLGKGATKRDFQRWKPASMFLKRAWRNSTKAKEGSLV</sequence>
<proteinExistence type="predicted"/>
<evidence type="ECO:0000313" key="1">
    <source>
        <dbReference type="EMBL" id="RRT58269.1"/>
    </source>
</evidence>
<protein>
    <submittedName>
        <fullName evidence="1">Uncharacterized protein</fullName>
    </submittedName>
</protein>
<accession>A0A426Z2R6</accession>
<dbReference type="AlphaFoldDB" id="A0A426Z2R6"/>
<organism evidence="1 2">
    <name type="scientific">Ensete ventricosum</name>
    <name type="common">Abyssinian banana</name>
    <name type="synonym">Musa ensete</name>
    <dbReference type="NCBI Taxonomy" id="4639"/>
    <lineage>
        <taxon>Eukaryota</taxon>
        <taxon>Viridiplantae</taxon>
        <taxon>Streptophyta</taxon>
        <taxon>Embryophyta</taxon>
        <taxon>Tracheophyta</taxon>
        <taxon>Spermatophyta</taxon>
        <taxon>Magnoliopsida</taxon>
        <taxon>Liliopsida</taxon>
        <taxon>Zingiberales</taxon>
        <taxon>Musaceae</taxon>
        <taxon>Ensete</taxon>
    </lineage>
</organism>
<evidence type="ECO:0000313" key="2">
    <source>
        <dbReference type="Proteomes" id="UP000287651"/>
    </source>
</evidence>
<reference evidence="1 2" key="1">
    <citation type="journal article" date="2014" name="Agronomy (Basel)">
        <title>A Draft Genome Sequence for Ensete ventricosum, the Drought-Tolerant Tree Against Hunger.</title>
        <authorList>
            <person name="Harrison J."/>
            <person name="Moore K.A."/>
            <person name="Paszkiewicz K."/>
            <person name="Jones T."/>
            <person name="Grant M."/>
            <person name="Ambacheew D."/>
            <person name="Muzemil S."/>
            <person name="Studholme D.J."/>
        </authorList>
    </citation>
    <scope>NUCLEOTIDE SEQUENCE [LARGE SCALE GENOMIC DNA]</scope>
</reference>
<name>A0A426Z2R6_ENSVE</name>
<dbReference type="Proteomes" id="UP000287651">
    <property type="component" value="Unassembled WGS sequence"/>
</dbReference>
<dbReference type="EMBL" id="AMZH03008770">
    <property type="protein sequence ID" value="RRT58269.1"/>
    <property type="molecule type" value="Genomic_DNA"/>
</dbReference>
<comment type="caution">
    <text evidence="1">The sequence shown here is derived from an EMBL/GenBank/DDBJ whole genome shotgun (WGS) entry which is preliminary data.</text>
</comment>
<gene>
    <name evidence="1" type="ORF">B296_00021507</name>
</gene>